<dbReference type="AlphaFoldDB" id="A0A9D9DY05"/>
<comment type="caution">
    <text evidence="2">The sequence shown here is derived from an EMBL/GenBank/DDBJ whole genome shotgun (WGS) entry which is preliminary data.</text>
</comment>
<dbReference type="Proteomes" id="UP000823611">
    <property type="component" value="Unassembled WGS sequence"/>
</dbReference>
<proteinExistence type="predicted"/>
<feature type="transmembrane region" description="Helical" evidence="1">
    <location>
        <begin position="21"/>
        <end position="43"/>
    </location>
</feature>
<reference evidence="2" key="1">
    <citation type="submission" date="2020-10" db="EMBL/GenBank/DDBJ databases">
        <authorList>
            <person name="Gilroy R."/>
        </authorList>
    </citation>
    <scope>NUCLEOTIDE SEQUENCE</scope>
    <source>
        <strain evidence="2">F6-4510</strain>
    </source>
</reference>
<evidence type="ECO:0000313" key="2">
    <source>
        <dbReference type="EMBL" id="MBO8434260.1"/>
    </source>
</evidence>
<gene>
    <name evidence="2" type="ORF">IAC55_02925</name>
</gene>
<accession>A0A9D9DY05</accession>
<dbReference type="InterPro" id="IPR007060">
    <property type="entry name" value="FtsL/DivIC"/>
</dbReference>
<keyword evidence="1" id="KW-1133">Transmembrane helix</keyword>
<keyword evidence="1" id="KW-0472">Membrane</keyword>
<reference evidence="2" key="2">
    <citation type="journal article" date="2021" name="PeerJ">
        <title>Extensive microbial diversity within the chicken gut microbiome revealed by metagenomics and culture.</title>
        <authorList>
            <person name="Gilroy R."/>
            <person name="Ravi A."/>
            <person name="Getino M."/>
            <person name="Pursley I."/>
            <person name="Horton D.L."/>
            <person name="Alikhan N.F."/>
            <person name="Baker D."/>
            <person name="Gharbi K."/>
            <person name="Hall N."/>
            <person name="Watson M."/>
            <person name="Adriaenssens E.M."/>
            <person name="Foster-Nyarko E."/>
            <person name="Jarju S."/>
            <person name="Secka A."/>
            <person name="Antonio M."/>
            <person name="Oren A."/>
            <person name="Chaudhuri R.R."/>
            <person name="La Ragione R."/>
            <person name="Hildebrand F."/>
            <person name="Pallen M.J."/>
        </authorList>
    </citation>
    <scope>NUCLEOTIDE SEQUENCE</scope>
    <source>
        <strain evidence="2">F6-4510</strain>
    </source>
</reference>
<name>A0A9D9DY05_9FIRM</name>
<evidence type="ECO:0000313" key="3">
    <source>
        <dbReference type="Proteomes" id="UP000823611"/>
    </source>
</evidence>
<evidence type="ECO:0000256" key="1">
    <source>
        <dbReference type="SAM" id="Phobius"/>
    </source>
</evidence>
<protein>
    <submittedName>
        <fullName evidence="2">Septum formation initiator family protein</fullName>
    </submittedName>
</protein>
<organism evidence="2 3">
    <name type="scientific">Candidatus Fimicola merdigallinarum</name>
    <dbReference type="NCBI Taxonomy" id="2840819"/>
    <lineage>
        <taxon>Bacteria</taxon>
        <taxon>Bacillati</taxon>
        <taxon>Bacillota</taxon>
        <taxon>Clostridia</taxon>
        <taxon>Lachnospirales</taxon>
        <taxon>Lachnospiraceae</taxon>
        <taxon>Lachnospiraceae incertae sedis</taxon>
        <taxon>Candidatus Fimicola</taxon>
    </lineage>
</organism>
<keyword evidence="1" id="KW-0812">Transmembrane</keyword>
<sequence>MSRGKNVGPRSTKHKKKTFQNLMTFLVLGFFVSVITVTCFYQNNKYSSLAEEEKHIVKQIEQEKDKNLEYKNLKEYYKSDAYIEKIAREQLGLIKPDELIIINRAN</sequence>
<dbReference type="Pfam" id="PF04977">
    <property type="entry name" value="DivIC"/>
    <property type="match status" value="1"/>
</dbReference>
<dbReference type="EMBL" id="JADIMX010000056">
    <property type="protein sequence ID" value="MBO8434260.1"/>
    <property type="molecule type" value="Genomic_DNA"/>
</dbReference>